<feature type="region of interest" description="Disordered" evidence="1">
    <location>
        <begin position="303"/>
        <end position="329"/>
    </location>
</feature>
<organism evidence="2 3">
    <name type="scientific">Saprolegnia diclina (strain VS20)</name>
    <dbReference type="NCBI Taxonomy" id="1156394"/>
    <lineage>
        <taxon>Eukaryota</taxon>
        <taxon>Sar</taxon>
        <taxon>Stramenopiles</taxon>
        <taxon>Oomycota</taxon>
        <taxon>Saprolegniomycetes</taxon>
        <taxon>Saprolegniales</taxon>
        <taxon>Saprolegniaceae</taxon>
        <taxon>Saprolegnia</taxon>
    </lineage>
</organism>
<evidence type="ECO:0008006" key="4">
    <source>
        <dbReference type="Google" id="ProtNLM"/>
    </source>
</evidence>
<dbReference type="OrthoDB" id="10317476at2759"/>
<protein>
    <recommendedName>
        <fullName evidence="4">START domain-containing protein</fullName>
    </recommendedName>
</protein>
<proteinExistence type="predicted"/>
<reference evidence="2 3" key="1">
    <citation type="submission" date="2012-04" db="EMBL/GenBank/DDBJ databases">
        <title>The Genome Sequence of Saprolegnia declina VS20.</title>
        <authorList>
            <consortium name="The Broad Institute Genome Sequencing Platform"/>
            <person name="Russ C."/>
            <person name="Nusbaum C."/>
            <person name="Tyler B."/>
            <person name="van West P."/>
            <person name="Dieguez-Uribeondo J."/>
            <person name="de Bruijn I."/>
            <person name="Tripathy S."/>
            <person name="Jiang R."/>
            <person name="Young S.K."/>
            <person name="Zeng Q."/>
            <person name="Gargeya S."/>
            <person name="Fitzgerald M."/>
            <person name="Haas B."/>
            <person name="Abouelleil A."/>
            <person name="Alvarado L."/>
            <person name="Arachchi H.M."/>
            <person name="Berlin A."/>
            <person name="Chapman S.B."/>
            <person name="Goldberg J."/>
            <person name="Griggs A."/>
            <person name="Gujja S."/>
            <person name="Hansen M."/>
            <person name="Howarth C."/>
            <person name="Imamovic A."/>
            <person name="Larimer J."/>
            <person name="McCowen C."/>
            <person name="Montmayeur A."/>
            <person name="Murphy C."/>
            <person name="Neiman D."/>
            <person name="Pearson M."/>
            <person name="Priest M."/>
            <person name="Roberts A."/>
            <person name="Saif S."/>
            <person name="Shea T."/>
            <person name="Sisk P."/>
            <person name="Sykes S."/>
            <person name="Wortman J."/>
            <person name="Nusbaum C."/>
            <person name="Birren B."/>
        </authorList>
    </citation>
    <scope>NUCLEOTIDE SEQUENCE [LARGE SCALE GENOMIC DNA]</scope>
    <source>
        <strain evidence="2 3">VS20</strain>
    </source>
</reference>
<dbReference type="VEuPathDB" id="FungiDB:SDRG_06151"/>
<evidence type="ECO:0000313" key="2">
    <source>
        <dbReference type="EMBL" id="EQC36716.1"/>
    </source>
</evidence>
<dbReference type="EMBL" id="JH767147">
    <property type="protein sequence ID" value="EQC36716.1"/>
    <property type="molecule type" value="Genomic_DNA"/>
</dbReference>
<sequence length="329" mass="35803">MTPLSSSTEARAEILAAAANGLDNLILWSSLAGAATPKAANDTVEACRLELDLGADGTFDDAVRLYKLPNDPAAALHGLHVDKSQPLYQLQADGMNISLRWGIFKAPFPFMRDRCATYIECTKEFTEASGRRGFARYLRSHATGGLHGSNVPVDIRSWGVVLLETASPSVLHVSSRVDIDWSSHTPTWVATMMTSRRAQSVKQLPSALRLAKKLTQARCAICLNKPFFLSRESQLAPCCDCARPVCCNCRALGAGDGQATSCWACVSAKAKVKRPAPRPHSKSIAMLDKTPQTCRRKTPVTTATSGLYTPQNHRRQKEPPLDLSYLPPL</sequence>
<dbReference type="GeneID" id="19946878"/>
<dbReference type="RefSeq" id="XP_008610137.1">
    <property type="nucleotide sequence ID" value="XM_008611915.1"/>
</dbReference>
<accession>T0QPP4</accession>
<dbReference type="OMA" id="HSKSIAM"/>
<dbReference type="AlphaFoldDB" id="T0QPP4"/>
<evidence type="ECO:0000313" key="3">
    <source>
        <dbReference type="Proteomes" id="UP000030762"/>
    </source>
</evidence>
<dbReference type="InParanoid" id="T0QPP4"/>
<keyword evidence="3" id="KW-1185">Reference proteome</keyword>
<dbReference type="Proteomes" id="UP000030762">
    <property type="component" value="Unassembled WGS sequence"/>
</dbReference>
<gene>
    <name evidence="2" type="ORF">SDRG_06151</name>
</gene>
<name>T0QPP4_SAPDV</name>
<evidence type="ECO:0000256" key="1">
    <source>
        <dbReference type="SAM" id="MobiDB-lite"/>
    </source>
</evidence>